<dbReference type="GO" id="GO:0005524">
    <property type="term" value="F:ATP binding"/>
    <property type="evidence" value="ECO:0007669"/>
    <property type="project" value="UniProtKB-KW"/>
</dbReference>
<dbReference type="PROSITE" id="PS00211">
    <property type="entry name" value="ABC_TRANSPORTER_1"/>
    <property type="match status" value="1"/>
</dbReference>
<dbReference type="InterPro" id="IPR013611">
    <property type="entry name" value="Transp-assoc_OB_typ2"/>
</dbReference>
<comment type="caution">
    <text evidence="6">The sequence shown here is derived from an EMBL/GenBank/DDBJ whole genome shotgun (WGS) entry which is preliminary data.</text>
</comment>
<evidence type="ECO:0000256" key="1">
    <source>
        <dbReference type="ARBA" id="ARBA00022448"/>
    </source>
</evidence>
<dbReference type="SUPFAM" id="SSF52540">
    <property type="entry name" value="P-loop containing nucleoside triphosphate hydrolases"/>
    <property type="match status" value="1"/>
</dbReference>
<evidence type="ECO:0000313" key="7">
    <source>
        <dbReference type="Proteomes" id="UP001589865"/>
    </source>
</evidence>
<protein>
    <submittedName>
        <fullName evidence="6">ABC transporter ATP-binding protein</fullName>
    </submittedName>
</protein>
<keyword evidence="7" id="KW-1185">Reference proteome</keyword>
<reference evidence="6 7" key="1">
    <citation type="submission" date="2024-09" db="EMBL/GenBank/DDBJ databases">
        <authorList>
            <person name="Sun Q."/>
            <person name="Mori K."/>
        </authorList>
    </citation>
    <scope>NUCLEOTIDE SEQUENCE [LARGE SCALE GENOMIC DNA]</scope>
    <source>
        <strain evidence="6 7">TBRC 5777</strain>
    </source>
</reference>
<evidence type="ECO:0000256" key="2">
    <source>
        <dbReference type="ARBA" id="ARBA00022741"/>
    </source>
</evidence>
<dbReference type="InterPro" id="IPR027417">
    <property type="entry name" value="P-loop_NTPase"/>
</dbReference>
<dbReference type="PANTHER" id="PTHR42781:SF4">
    <property type="entry name" value="SPERMIDINE_PUTRESCINE IMPORT ATP-BINDING PROTEIN POTA"/>
    <property type="match status" value="1"/>
</dbReference>
<dbReference type="RefSeq" id="WP_377044991.1">
    <property type="nucleotide sequence ID" value="NZ_JBHLUN010000008.1"/>
</dbReference>
<organism evidence="6 7">
    <name type="scientific">Roseomonas elaeocarpi</name>
    <dbReference type="NCBI Taxonomy" id="907779"/>
    <lineage>
        <taxon>Bacteria</taxon>
        <taxon>Pseudomonadati</taxon>
        <taxon>Pseudomonadota</taxon>
        <taxon>Alphaproteobacteria</taxon>
        <taxon>Acetobacterales</taxon>
        <taxon>Roseomonadaceae</taxon>
        <taxon>Roseomonas</taxon>
    </lineage>
</organism>
<dbReference type="InterPro" id="IPR017871">
    <property type="entry name" value="ABC_transporter-like_CS"/>
</dbReference>
<gene>
    <name evidence="6" type="ORF">ACFFGY_13390</name>
</gene>
<accession>A0ABV6JY44</accession>
<proteinExistence type="predicted"/>
<evidence type="ECO:0000259" key="5">
    <source>
        <dbReference type="PROSITE" id="PS50893"/>
    </source>
</evidence>
<sequence length="392" mass="41192">MSSTSLRSTTVTADPLKSGALTPEVPNTAAPQPGAGATEPHLRLEALTRRFGAGAVLAADHVSLTLPKGALLALLGPSGCGKTTTLRMIAGLERPDSGRVVVAGRDVTALPPHRRNMGVVFQSYALFPHMTAAANAAFGLEMRGLNRAERQARAAEALAMVGLEALADRKPRAMSGGQQQRVALARALAIRPDLLLLDEPLSALDAKLRDSVRDEIRSLQQRLGTTAVFVTHDQAEALAMADLVGVMNAGRLEQLATPEEIFERPATRFVATFVGRATRFAGRVEPGGVFRASGGGALQVRADMPEGPAEAFLRPHRVVFVPPGAAAPGDALALEARVTRRTYTGEAVAIESETAAGPLHAEFPAHHAAASLRPGDMARLAVRPADLRVFPA</sequence>
<dbReference type="SMART" id="SM00382">
    <property type="entry name" value="AAA"/>
    <property type="match status" value="1"/>
</dbReference>
<dbReference type="EMBL" id="JBHLUN010000008">
    <property type="protein sequence ID" value="MFC0409246.1"/>
    <property type="molecule type" value="Genomic_DNA"/>
</dbReference>
<dbReference type="Proteomes" id="UP001589865">
    <property type="component" value="Unassembled WGS sequence"/>
</dbReference>
<dbReference type="Pfam" id="PF08402">
    <property type="entry name" value="TOBE_2"/>
    <property type="match status" value="1"/>
</dbReference>
<dbReference type="InterPro" id="IPR003439">
    <property type="entry name" value="ABC_transporter-like_ATP-bd"/>
</dbReference>
<feature type="compositionally biased region" description="Polar residues" evidence="4">
    <location>
        <begin position="1"/>
        <end position="12"/>
    </location>
</feature>
<keyword evidence="3 6" id="KW-0067">ATP-binding</keyword>
<feature type="domain" description="ABC transporter" evidence="5">
    <location>
        <begin position="42"/>
        <end position="274"/>
    </location>
</feature>
<evidence type="ECO:0000313" key="6">
    <source>
        <dbReference type="EMBL" id="MFC0409246.1"/>
    </source>
</evidence>
<dbReference type="PANTHER" id="PTHR42781">
    <property type="entry name" value="SPERMIDINE/PUTRESCINE IMPORT ATP-BINDING PROTEIN POTA"/>
    <property type="match status" value="1"/>
</dbReference>
<evidence type="ECO:0000256" key="4">
    <source>
        <dbReference type="SAM" id="MobiDB-lite"/>
    </source>
</evidence>
<dbReference type="InterPro" id="IPR003593">
    <property type="entry name" value="AAA+_ATPase"/>
</dbReference>
<dbReference type="PROSITE" id="PS50893">
    <property type="entry name" value="ABC_TRANSPORTER_2"/>
    <property type="match status" value="1"/>
</dbReference>
<dbReference type="SUPFAM" id="SSF50331">
    <property type="entry name" value="MOP-like"/>
    <property type="match status" value="1"/>
</dbReference>
<dbReference type="Pfam" id="PF00005">
    <property type="entry name" value="ABC_tran"/>
    <property type="match status" value="1"/>
</dbReference>
<evidence type="ECO:0000256" key="3">
    <source>
        <dbReference type="ARBA" id="ARBA00022840"/>
    </source>
</evidence>
<feature type="region of interest" description="Disordered" evidence="4">
    <location>
        <begin position="1"/>
        <end position="37"/>
    </location>
</feature>
<keyword evidence="1" id="KW-0813">Transport</keyword>
<keyword evidence="2" id="KW-0547">Nucleotide-binding</keyword>
<dbReference type="Gene3D" id="3.40.50.300">
    <property type="entry name" value="P-loop containing nucleotide triphosphate hydrolases"/>
    <property type="match status" value="1"/>
</dbReference>
<dbReference type="InterPro" id="IPR008995">
    <property type="entry name" value="Mo/tungstate-bd_C_term_dom"/>
</dbReference>
<name>A0ABV6JY44_9PROT</name>
<dbReference type="InterPro" id="IPR050093">
    <property type="entry name" value="ABC_SmlMolc_Importer"/>
</dbReference>